<evidence type="ECO:0000256" key="3">
    <source>
        <dbReference type="ARBA" id="ARBA00001936"/>
    </source>
</evidence>
<organism evidence="16 17">
    <name type="scientific">Chitinophaga caseinilytica</name>
    <dbReference type="NCBI Taxonomy" id="2267521"/>
    <lineage>
        <taxon>Bacteria</taxon>
        <taxon>Pseudomonadati</taxon>
        <taxon>Bacteroidota</taxon>
        <taxon>Chitinophagia</taxon>
        <taxon>Chitinophagales</taxon>
        <taxon>Chitinophagaceae</taxon>
        <taxon>Chitinophaga</taxon>
    </lineage>
</organism>
<evidence type="ECO:0000256" key="13">
    <source>
        <dbReference type="ARBA" id="ARBA00022837"/>
    </source>
</evidence>
<comment type="cofactor">
    <cofactor evidence="2">
        <name>Ca(2+)</name>
        <dbReference type="ChEBI" id="CHEBI:29108"/>
    </cofactor>
</comment>
<dbReference type="PANTHER" id="PTHR10907:SF47">
    <property type="entry name" value="REGUCALCIN"/>
    <property type="match status" value="1"/>
</dbReference>
<sequence length="304" mass="33774">MFTTTETRPCEVVVPHCCLLGEGPVWDEKTGSICWVDILNGRIHEYQPAGNSHRTHQVDSLVGAVAICENGDFIAGLREGLSFVGRSSGRTKLLHHPEAHLPQNRYNDGKCDPEGRFLIGSTALNHKKQAGNLYRLDHDLRCTTQLQGVTMSNGMAWSPDGRTFYYIDTPTFEVAVFDYDTKTGRIGPKRSAFPIPQKEGLPDGMTIDSEGMLWIAHWDGWQVARWNPETGEKLFSFRLPVAFVTSCTFGGETLQDLYITSASIGLKEKQHDEQPLAGSLFVIKNSGFQGMRPGVFRHSKQASS</sequence>
<evidence type="ECO:0000313" key="17">
    <source>
        <dbReference type="Proteomes" id="UP001449657"/>
    </source>
</evidence>
<proteinExistence type="inferred from homology"/>
<comment type="cofactor">
    <cofactor evidence="5">
        <name>Zn(2+)</name>
        <dbReference type="ChEBI" id="CHEBI:29105"/>
    </cofactor>
</comment>
<accession>A0ABZ2Z013</accession>
<dbReference type="RefSeq" id="WP_341840361.1">
    <property type="nucleotide sequence ID" value="NZ_CP149792.1"/>
</dbReference>
<dbReference type="Proteomes" id="UP001449657">
    <property type="component" value="Chromosome"/>
</dbReference>
<comment type="cofactor">
    <cofactor evidence="4">
        <name>Mg(2+)</name>
        <dbReference type="ChEBI" id="CHEBI:18420"/>
    </cofactor>
</comment>
<dbReference type="InterPro" id="IPR011042">
    <property type="entry name" value="6-blade_b-propeller_TolB-like"/>
</dbReference>
<evidence type="ECO:0000256" key="10">
    <source>
        <dbReference type="ARBA" id="ARBA00022490"/>
    </source>
</evidence>
<gene>
    <name evidence="16" type="ORF">WJU22_22170</name>
</gene>
<feature type="domain" description="SMP-30/Gluconolactonase/LRE-like region" evidence="15">
    <location>
        <begin position="20"/>
        <end position="263"/>
    </location>
</feature>
<evidence type="ECO:0000256" key="12">
    <source>
        <dbReference type="ARBA" id="ARBA00022801"/>
    </source>
</evidence>
<evidence type="ECO:0000256" key="2">
    <source>
        <dbReference type="ARBA" id="ARBA00001913"/>
    </source>
</evidence>
<evidence type="ECO:0000256" key="9">
    <source>
        <dbReference type="ARBA" id="ARBA00016808"/>
    </source>
</evidence>
<dbReference type="Pfam" id="PF08450">
    <property type="entry name" value="SGL"/>
    <property type="match status" value="1"/>
</dbReference>
<keyword evidence="10" id="KW-0963">Cytoplasm</keyword>
<dbReference type="PRINTS" id="PR01790">
    <property type="entry name" value="SMP30FAMILY"/>
</dbReference>
<evidence type="ECO:0000256" key="8">
    <source>
        <dbReference type="ARBA" id="ARBA00013227"/>
    </source>
</evidence>
<protein>
    <recommendedName>
        <fullName evidence="9">Regucalcin</fullName>
        <ecNumber evidence="8">3.1.1.17</ecNumber>
    </recommendedName>
    <alternativeName>
        <fullName evidence="14">Gluconolactonase</fullName>
    </alternativeName>
</protein>
<evidence type="ECO:0000256" key="5">
    <source>
        <dbReference type="ARBA" id="ARBA00001947"/>
    </source>
</evidence>
<name>A0ABZ2Z013_9BACT</name>
<evidence type="ECO:0000256" key="14">
    <source>
        <dbReference type="ARBA" id="ARBA00032464"/>
    </source>
</evidence>
<keyword evidence="11" id="KW-0479">Metal-binding</keyword>
<evidence type="ECO:0000256" key="4">
    <source>
        <dbReference type="ARBA" id="ARBA00001946"/>
    </source>
</evidence>
<evidence type="ECO:0000256" key="1">
    <source>
        <dbReference type="ARBA" id="ARBA00001589"/>
    </source>
</evidence>
<evidence type="ECO:0000256" key="6">
    <source>
        <dbReference type="ARBA" id="ARBA00004496"/>
    </source>
</evidence>
<evidence type="ECO:0000259" key="15">
    <source>
        <dbReference type="Pfam" id="PF08450"/>
    </source>
</evidence>
<comment type="subcellular location">
    <subcellularLocation>
        <location evidence="6">Cytoplasm</location>
    </subcellularLocation>
</comment>
<comment type="cofactor">
    <cofactor evidence="3">
        <name>Mn(2+)</name>
        <dbReference type="ChEBI" id="CHEBI:29035"/>
    </cofactor>
</comment>
<evidence type="ECO:0000256" key="11">
    <source>
        <dbReference type="ARBA" id="ARBA00022723"/>
    </source>
</evidence>
<comment type="similarity">
    <text evidence="7">Belongs to the SMP-30/CGR1 family.</text>
</comment>
<keyword evidence="13" id="KW-0106">Calcium</keyword>
<dbReference type="InterPro" id="IPR008367">
    <property type="entry name" value="Regucalcin"/>
</dbReference>
<dbReference type="EMBL" id="CP150096">
    <property type="protein sequence ID" value="WZN45609.1"/>
    <property type="molecule type" value="Genomic_DNA"/>
</dbReference>
<dbReference type="GO" id="GO:0016787">
    <property type="term" value="F:hydrolase activity"/>
    <property type="evidence" value="ECO:0007669"/>
    <property type="project" value="UniProtKB-KW"/>
</dbReference>
<dbReference type="Gene3D" id="2.120.10.30">
    <property type="entry name" value="TolB, C-terminal domain"/>
    <property type="match status" value="1"/>
</dbReference>
<evidence type="ECO:0000256" key="7">
    <source>
        <dbReference type="ARBA" id="ARBA00008853"/>
    </source>
</evidence>
<keyword evidence="12 16" id="KW-0378">Hydrolase</keyword>
<dbReference type="EC" id="3.1.1.17" evidence="8"/>
<reference evidence="16 17" key="1">
    <citation type="submission" date="2024-03" db="EMBL/GenBank/DDBJ databases">
        <title>Chitinophaga caseinilytica sp. nov., a casein hydrolysing bacterium isolated from forest soil.</title>
        <authorList>
            <person name="Lee D.S."/>
            <person name="Han D.M."/>
            <person name="Baek J.H."/>
            <person name="Choi D.G."/>
            <person name="Jeon J.H."/>
            <person name="Jeon C.O."/>
        </authorList>
    </citation>
    <scope>NUCLEOTIDE SEQUENCE [LARGE SCALE GENOMIC DNA]</scope>
    <source>
        <strain evidence="16 17">KACC 19118</strain>
    </source>
</reference>
<dbReference type="InterPro" id="IPR013658">
    <property type="entry name" value="SGL"/>
</dbReference>
<dbReference type="InterPro" id="IPR005511">
    <property type="entry name" value="SMP-30"/>
</dbReference>
<dbReference type="PANTHER" id="PTHR10907">
    <property type="entry name" value="REGUCALCIN"/>
    <property type="match status" value="1"/>
</dbReference>
<dbReference type="PRINTS" id="PR01791">
    <property type="entry name" value="REGUCALCIN"/>
</dbReference>
<comment type="catalytic activity">
    <reaction evidence="1">
        <text>D-glucono-1,5-lactone + H2O = D-gluconate + H(+)</text>
        <dbReference type="Rhea" id="RHEA:10440"/>
        <dbReference type="ChEBI" id="CHEBI:15377"/>
        <dbReference type="ChEBI" id="CHEBI:15378"/>
        <dbReference type="ChEBI" id="CHEBI:16217"/>
        <dbReference type="ChEBI" id="CHEBI:18391"/>
        <dbReference type="EC" id="3.1.1.17"/>
    </reaction>
</comment>
<evidence type="ECO:0000313" key="16">
    <source>
        <dbReference type="EMBL" id="WZN45609.1"/>
    </source>
</evidence>
<dbReference type="SUPFAM" id="SSF63829">
    <property type="entry name" value="Calcium-dependent phosphotriesterase"/>
    <property type="match status" value="1"/>
</dbReference>
<keyword evidence="17" id="KW-1185">Reference proteome</keyword>